<sequence>MERELKRSNIMYIPAIIFLVVFIVYPFLTGFRISFTDWDGYSQTYRYIGIENFKLLSRDQNVRIAFVNTLIYGFGSTFFQQILGLAYALLLNKPFRGRTLARTAVYLQVLISPIIMGYMWYFILKYDHGALNDLLGLFGIKPILWLSDPKIAVWVIVALNTIQYVGVSMVIYLAGLQGIPSMYYEAAAIDGVTAWQEFRYITLPLLYPSIVSSVIINVIGGLKLFDIIRALTGGGPGYTTHSLSTLIYTTYFQSQSAGYAAAIGVLLFISILVATIILQIFFKKKGGGYVL</sequence>
<keyword evidence="4 7" id="KW-0812">Transmembrane</keyword>
<comment type="subcellular location">
    <subcellularLocation>
        <location evidence="1 7">Cell membrane</location>
        <topology evidence="1 7">Multi-pass membrane protein</topology>
    </subcellularLocation>
</comment>
<dbReference type="PANTHER" id="PTHR30193:SF37">
    <property type="entry name" value="INNER MEMBRANE ABC TRANSPORTER PERMEASE PROTEIN YCJO"/>
    <property type="match status" value="1"/>
</dbReference>
<dbReference type="KEGG" id="tpd:Teth39_0608"/>
<evidence type="ECO:0000256" key="4">
    <source>
        <dbReference type="ARBA" id="ARBA00022692"/>
    </source>
</evidence>
<dbReference type="HOGENOM" id="CLU_016047_0_2_9"/>
<dbReference type="SUPFAM" id="SSF161098">
    <property type="entry name" value="MetI-like"/>
    <property type="match status" value="1"/>
</dbReference>
<evidence type="ECO:0000256" key="7">
    <source>
        <dbReference type="RuleBase" id="RU363032"/>
    </source>
</evidence>
<feature type="transmembrane region" description="Helical" evidence="7">
    <location>
        <begin position="205"/>
        <end position="225"/>
    </location>
</feature>
<dbReference type="STRING" id="340099.Teth39_0608"/>
<evidence type="ECO:0000256" key="2">
    <source>
        <dbReference type="ARBA" id="ARBA00022448"/>
    </source>
</evidence>
<proteinExistence type="inferred from homology"/>
<dbReference type="InterPro" id="IPR051393">
    <property type="entry name" value="ABC_transporter_permease"/>
</dbReference>
<evidence type="ECO:0000256" key="5">
    <source>
        <dbReference type="ARBA" id="ARBA00022989"/>
    </source>
</evidence>
<dbReference type="Pfam" id="PF00528">
    <property type="entry name" value="BPD_transp_1"/>
    <property type="match status" value="1"/>
</dbReference>
<evidence type="ECO:0000313" key="9">
    <source>
        <dbReference type="EMBL" id="ABY94272.1"/>
    </source>
</evidence>
<comment type="similarity">
    <text evidence="7">Belongs to the binding-protein-dependent transport system permease family.</text>
</comment>
<evidence type="ECO:0000256" key="6">
    <source>
        <dbReference type="ARBA" id="ARBA00023136"/>
    </source>
</evidence>
<evidence type="ECO:0000256" key="3">
    <source>
        <dbReference type="ARBA" id="ARBA00022475"/>
    </source>
</evidence>
<dbReference type="SUPFAM" id="SSF160964">
    <property type="entry name" value="MalF N-terminal region-like"/>
    <property type="match status" value="1"/>
</dbReference>
<dbReference type="CDD" id="cd06261">
    <property type="entry name" value="TM_PBP2"/>
    <property type="match status" value="1"/>
</dbReference>
<keyword evidence="5 7" id="KW-1133">Transmembrane helix</keyword>
<feature type="domain" description="ABC transmembrane type-1" evidence="8">
    <location>
        <begin position="66"/>
        <end position="278"/>
    </location>
</feature>
<dbReference type="PROSITE" id="PS50928">
    <property type="entry name" value="ABC_TM1"/>
    <property type="match status" value="1"/>
</dbReference>
<dbReference type="GO" id="GO:0055085">
    <property type="term" value="P:transmembrane transport"/>
    <property type="evidence" value="ECO:0007669"/>
    <property type="project" value="InterPro"/>
</dbReference>
<name>B0K7M3_THEP3</name>
<evidence type="ECO:0000256" key="1">
    <source>
        <dbReference type="ARBA" id="ARBA00004651"/>
    </source>
</evidence>
<dbReference type="AlphaFoldDB" id="B0K7M3"/>
<feature type="transmembrane region" description="Helical" evidence="7">
    <location>
        <begin position="12"/>
        <end position="35"/>
    </location>
</feature>
<accession>B0K7M3</accession>
<dbReference type="EMBL" id="CP000924">
    <property type="protein sequence ID" value="ABY94272.1"/>
    <property type="molecule type" value="Genomic_DNA"/>
</dbReference>
<dbReference type="eggNOG" id="COG1175">
    <property type="taxonomic scope" value="Bacteria"/>
</dbReference>
<dbReference type="PANTHER" id="PTHR30193">
    <property type="entry name" value="ABC TRANSPORTER PERMEASE PROTEIN"/>
    <property type="match status" value="1"/>
</dbReference>
<keyword evidence="10" id="KW-1185">Reference proteome</keyword>
<keyword evidence="3" id="KW-1003">Cell membrane</keyword>
<keyword evidence="2 7" id="KW-0813">Transport</keyword>
<feature type="transmembrane region" description="Helical" evidence="7">
    <location>
        <begin position="151"/>
        <end position="174"/>
    </location>
</feature>
<gene>
    <name evidence="9" type="ordered locus">Teth39_0608</name>
</gene>
<feature type="transmembrane region" description="Helical" evidence="7">
    <location>
        <begin position="70"/>
        <end position="91"/>
    </location>
</feature>
<organism evidence="9 10">
    <name type="scientific">Thermoanaerobacter pseudethanolicus (strain ATCC 33223 / 39E)</name>
    <name type="common">Clostridium thermohydrosulfuricum</name>
    <dbReference type="NCBI Taxonomy" id="340099"/>
    <lineage>
        <taxon>Bacteria</taxon>
        <taxon>Bacillati</taxon>
        <taxon>Bacillota</taxon>
        <taxon>Clostridia</taxon>
        <taxon>Thermoanaerobacterales</taxon>
        <taxon>Thermoanaerobacteraceae</taxon>
        <taxon>Thermoanaerobacter</taxon>
    </lineage>
</organism>
<dbReference type="InterPro" id="IPR000515">
    <property type="entry name" value="MetI-like"/>
</dbReference>
<evidence type="ECO:0000259" key="8">
    <source>
        <dbReference type="PROSITE" id="PS50928"/>
    </source>
</evidence>
<dbReference type="Proteomes" id="UP000002156">
    <property type="component" value="Chromosome"/>
</dbReference>
<dbReference type="Gene3D" id="1.10.3720.10">
    <property type="entry name" value="MetI-like"/>
    <property type="match status" value="1"/>
</dbReference>
<feature type="transmembrane region" description="Helical" evidence="7">
    <location>
        <begin position="103"/>
        <end position="123"/>
    </location>
</feature>
<protein>
    <submittedName>
        <fullName evidence="9">Binding-protein-dependent transport systems inner membrane component</fullName>
    </submittedName>
</protein>
<keyword evidence="6 7" id="KW-0472">Membrane</keyword>
<evidence type="ECO:0000313" key="10">
    <source>
        <dbReference type="Proteomes" id="UP000002156"/>
    </source>
</evidence>
<dbReference type="GO" id="GO:0005886">
    <property type="term" value="C:plasma membrane"/>
    <property type="evidence" value="ECO:0007669"/>
    <property type="project" value="UniProtKB-SubCell"/>
</dbReference>
<reference evidence="10" key="1">
    <citation type="submission" date="2008-01" db="EMBL/GenBank/DDBJ databases">
        <title>Complete sequence of Thermoanaerobacter pseudethanolicus 39E.</title>
        <authorList>
            <person name="Copeland A."/>
            <person name="Lucas S."/>
            <person name="Lapidus A."/>
            <person name="Barry K."/>
            <person name="Glavina del Rio T."/>
            <person name="Dalin E."/>
            <person name="Tice H."/>
            <person name="Pitluck S."/>
            <person name="Bruce D."/>
            <person name="Goodwin L."/>
            <person name="Saunders E."/>
            <person name="Brettin T."/>
            <person name="Detter J.C."/>
            <person name="Han C."/>
            <person name="Schmutz J."/>
            <person name="Larimer F."/>
            <person name="Land M."/>
            <person name="Hauser L."/>
            <person name="Kyrpides N."/>
            <person name="Lykidis A."/>
            <person name="Hemme C."/>
            <person name="Fields M.W."/>
            <person name="He Z."/>
            <person name="Zhou J."/>
            <person name="Richardson P."/>
        </authorList>
    </citation>
    <scope>NUCLEOTIDE SEQUENCE [LARGE SCALE GENOMIC DNA]</scope>
    <source>
        <strain evidence="10">ATCC 33223 / DSM 2355 / 39E</strain>
    </source>
</reference>
<dbReference type="RefSeq" id="WP_012269090.1">
    <property type="nucleotide sequence ID" value="NC_010321.1"/>
</dbReference>
<dbReference type="InterPro" id="IPR035906">
    <property type="entry name" value="MetI-like_sf"/>
</dbReference>
<feature type="transmembrane region" description="Helical" evidence="7">
    <location>
        <begin position="259"/>
        <end position="282"/>
    </location>
</feature>